<proteinExistence type="predicted"/>
<dbReference type="Proteomes" id="UP000196536">
    <property type="component" value="Unassembled WGS sequence"/>
</dbReference>
<name>A0A1Z9YUV5_9GAMM</name>
<accession>A0A1Z9YUV5</accession>
<keyword evidence="1" id="KW-0472">Membrane</keyword>
<evidence type="ECO:0000313" key="3">
    <source>
        <dbReference type="Proteomes" id="UP000196536"/>
    </source>
</evidence>
<comment type="caution">
    <text evidence="2">The sequence shown here is derived from an EMBL/GenBank/DDBJ whole genome shotgun (WGS) entry which is preliminary data.</text>
</comment>
<keyword evidence="3" id="KW-1185">Reference proteome</keyword>
<reference evidence="2 3" key="1">
    <citation type="submission" date="2017-05" db="EMBL/GenBank/DDBJ databases">
        <title>Acinetobacter populi ANC 5415 (= PBJ7), whole genome shotgun sequencing project.</title>
        <authorList>
            <person name="Nemec A."/>
            <person name="Radolfova-Krizova L."/>
        </authorList>
    </citation>
    <scope>NUCLEOTIDE SEQUENCE [LARGE SCALE GENOMIC DNA]</scope>
    <source>
        <strain evidence="2 3">PBJ7</strain>
    </source>
</reference>
<keyword evidence="1" id="KW-0812">Transmembrane</keyword>
<evidence type="ECO:0000313" key="2">
    <source>
        <dbReference type="EMBL" id="OUY05963.1"/>
    </source>
</evidence>
<keyword evidence="1" id="KW-1133">Transmembrane helix</keyword>
<dbReference type="EMBL" id="NEXX01000006">
    <property type="protein sequence ID" value="OUY05963.1"/>
    <property type="molecule type" value="Genomic_DNA"/>
</dbReference>
<dbReference type="AlphaFoldDB" id="A0A1Z9YUV5"/>
<gene>
    <name evidence="2" type="ORF">CAP51_14720</name>
</gene>
<feature type="transmembrane region" description="Helical" evidence="1">
    <location>
        <begin position="20"/>
        <end position="40"/>
    </location>
</feature>
<evidence type="ECO:0000256" key="1">
    <source>
        <dbReference type="SAM" id="Phobius"/>
    </source>
</evidence>
<organism evidence="2 3">
    <name type="scientific">Acinetobacter populi</name>
    <dbReference type="NCBI Taxonomy" id="1582270"/>
    <lineage>
        <taxon>Bacteria</taxon>
        <taxon>Pseudomonadati</taxon>
        <taxon>Pseudomonadota</taxon>
        <taxon>Gammaproteobacteria</taxon>
        <taxon>Moraxellales</taxon>
        <taxon>Moraxellaceae</taxon>
        <taxon>Acinetobacter</taxon>
    </lineage>
</organism>
<sequence length="61" mass="7114">MFLWPYVYKSPKTADLAEKISVLDIILMIFSAIFINFSAINSRIYYKFSMPLSALFNRSVQ</sequence>
<protein>
    <submittedName>
        <fullName evidence="2">Uncharacterized protein</fullName>
    </submittedName>
</protein>